<evidence type="ECO:0000256" key="4">
    <source>
        <dbReference type="ARBA" id="ARBA00005225"/>
    </source>
</evidence>
<keyword evidence="8 16" id="KW-0808">Transferase</keyword>
<dbReference type="AlphaFoldDB" id="A0A432AVG9"/>
<dbReference type="EC" id="2.7.1.33" evidence="6 16"/>
<keyword evidence="22" id="KW-1185">Reference proteome</keyword>
<keyword evidence="13 16" id="KW-0173">Coenzyme A biosynthesis</keyword>
<dbReference type="RefSeq" id="WP_011890462.1">
    <property type="nucleotide sequence ID" value="NZ_CP041698.1"/>
</dbReference>
<dbReference type="Proteomes" id="UP000279908">
    <property type="component" value="Unassembled WGS sequence"/>
</dbReference>
<dbReference type="Gene3D" id="3.30.420.40">
    <property type="match status" value="2"/>
</dbReference>
<dbReference type="GO" id="GO:0046872">
    <property type="term" value="F:metal ion binding"/>
    <property type="evidence" value="ECO:0007669"/>
    <property type="project" value="UniProtKB-KW"/>
</dbReference>
<evidence type="ECO:0000256" key="11">
    <source>
        <dbReference type="ARBA" id="ARBA00022840"/>
    </source>
</evidence>
<comment type="function">
    <text evidence="16">Catalyzes the phosphorylation of pantothenate (Pan), the first step in CoA biosynthesis.</text>
</comment>
<comment type="pathway">
    <text evidence="4 16">Cofactor biosynthesis; coenzyme A biosynthesis; CoA from (R)-pantothenate: step 1/5.</text>
</comment>
<dbReference type="CDD" id="cd24015">
    <property type="entry name" value="ASKHA_NBD_PanK-III"/>
    <property type="match status" value="1"/>
</dbReference>
<dbReference type="EMBL" id="WUBZ01000015">
    <property type="protein sequence ID" value="MWV54583.1"/>
    <property type="molecule type" value="Genomic_DNA"/>
</dbReference>
<comment type="caution">
    <text evidence="19">The sequence shown here is derived from an EMBL/GenBank/DDBJ whole genome shotgun (WGS) entry which is preliminary data.</text>
</comment>
<comment type="cofactor">
    <cofactor evidence="16">
        <name>NH4(+)</name>
        <dbReference type="ChEBI" id="CHEBI:28938"/>
    </cofactor>
    <cofactor evidence="16">
        <name>K(+)</name>
        <dbReference type="ChEBI" id="CHEBI:29103"/>
    </cofactor>
    <text evidence="16">A monovalent cation. Ammonium or potassium.</text>
</comment>
<evidence type="ECO:0000313" key="22">
    <source>
        <dbReference type="Proteomes" id="UP000489351"/>
    </source>
</evidence>
<reference evidence="19 20" key="1">
    <citation type="submission" date="2018-12" db="EMBL/GenBank/DDBJ databases">
        <authorList>
            <person name="Lunina O.N."/>
            <person name="Grouzdev D.S."/>
            <person name="Gorlenko V.M."/>
            <person name="Savvichev A.S."/>
        </authorList>
    </citation>
    <scope>NUCLEOTIDE SEQUENCE [LARGE SCALE GENOMIC DNA]</scope>
    <source>
        <strain evidence="19 20">BrKhr-17</strain>
    </source>
</reference>
<evidence type="ECO:0000256" key="2">
    <source>
        <dbReference type="ARBA" id="ARBA00001958"/>
    </source>
</evidence>
<feature type="binding site" evidence="16">
    <location>
        <position position="190"/>
    </location>
    <ligand>
        <name>substrate</name>
    </ligand>
</feature>
<evidence type="ECO:0000256" key="9">
    <source>
        <dbReference type="ARBA" id="ARBA00022741"/>
    </source>
</evidence>
<feature type="binding site" evidence="16">
    <location>
        <position position="138"/>
    </location>
    <ligand>
        <name>ATP</name>
        <dbReference type="ChEBI" id="CHEBI:30616"/>
    </ligand>
</feature>
<dbReference type="InterPro" id="IPR004619">
    <property type="entry name" value="Type_III_PanK"/>
</dbReference>
<sequence length="269" mass="28516">MSERLREGNLLLAVEIGNTTLVAAVFQGDEPVAFLRGATSELISSGGVSPLFLPFLSRFPGLCDAVLSSVVPTAERAVGEWLEGALHREVMRVNASLRLPFLLSYDPPGALGSDRIALCARASMMEESVAVIALDVGTAITADVLGSDGRYMGGIIMPGLELMADVLHSGTARLPRVAVTLPGEILGHSTRECIQSGVVWGCVSGVEGLVSKITRWLEDEHGEQEVRVIATGGHAPLLARLLDGTWRIDEHAVLHGARYLFALNRGASG</sequence>
<comment type="similarity">
    <text evidence="14 16">Belongs to the type III pantothenate kinase family.</text>
</comment>
<dbReference type="PANTHER" id="PTHR34265">
    <property type="entry name" value="TYPE III PANTOTHENATE KINASE"/>
    <property type="match status" value="1"/>
</dbReference>
<feature type="binding site" evidence="16">
    <location>
        <position position="135"/>
    </location>
    <ligand>
        <name>K(+)</name>
        <dbReference type="ChEBI" id="CHEBI:29103"/>
    </ligand>
</feature>
<evidence type="ECO:0000256" key="10">
    <source>
        <dbReference type="ARBA" id="ARBA00022777"/>
    </source>
</evidence>
<evidence type="ECO:0000313" key="20">
    <source>
        <dbReference type="Proteomes" id="UP000279908"/>
    </source>
</evidence>
<evidence type="ECO:0000256" key="7">
    <source>
        <dbReference type="ARBA" id="ARBA00022490"/>
    </source>
</evidence>
<dbReference type="UniPathway" id="UPA00241">
    <property type="reaction ID" value="UER00352"/>
</dbReference>
<evidence type="ECO:0000256" key="8">
    <source>
        <dbReference type="ARBA" id="ARBA00022679"/>
    </source>
</evidence>
<keyword evidence="10 16" id="KW-0418">Kinase</keyword>
<evidence type="ECO:0000313" key="19">
    <source>
        <dbReference type="EMBL" id="RTY38918.1"/>
    </source>
</evidence>
<proteinExistence type="inferred from homology"/>
<evidence type="ECO:0000313" key="17">
    <source>
        <dbReference type="EMBL" id="KAA6232883.1"/>
    </source>
</evidence>
<feature type="binding site" evidence="16">
    <location>
        <begin position="15"/>
        <end position="22"/>
    </location>
    <ligand>
        <name>ATP</name>
        <dbReference type="ChEBI" id="CHEBI:30616"/>
    </ligand>
</feature>
<dbReference type="Proteomes" id="UP000489351">
    <property type="component" value="Unassembled WGS sequence"/>
</dbReference>
<dbReference type="PANTHER" id="PTHR34265:SF1">
    <property type="entry name" value="TYPE III PANTOTHENATE KINASE"/>
    <property type="match status" value="1"/>
</dbReference>
<dbReference type="GO" id="GO:0015937">
    <property type="term" value="P:coenzyme A biosynthetic process"/>
    <property type="evidence" value="ECO:0007669"/>
    <property type="project" value="UniProtKB-UniRule"/>
</dbReference>
<evidence type="ECO:0000256" key="1">
    <source>
        <dbReference type="ARBA" id="ARBA00001206"/>
    </source>
</evidence>
<dbReference type="GO" id="GO:0005737">
    <property type="term" value="C:cytoplasm"/>
    <property type="evidence" value="ECO:0007669"/>
    <property type="project" value="UniProtKB-SubCell"/>
</dbReference>
<dbReference type="EMBL" id="RXYK01000004">
    <property type="protein sequence ID" value="RTY38918.1"/>
    <property type="molecule type" value="Genomic_DNA"/>
</dbReference>
<comment type="subunit">
    <text evidence="5 16">Homodimer.</text>
</comment>
<keyword evidence="12 16" id="KW-0630">Potassium</keyword>
<keyword evidence="16" id="KW-0479">Metal-binding</keyword>
<evidence type="ECO:0000313" key="21">
    <source>
        <dbReference type="Proteomes" id="UP000327458"/>
    </source>
</evidence>
<evidence type="ECO:0000256" key="15">
    <source>
        <dbReference type="ARBA" id="ARBA00040883"/>
    </source>
</evidence>
<dbReference type="GO" id="GO:0005524">
    <property type="term" value="F:ATP binding"/>
    <property type="evidence" value="ECO:0007669"/>
    <property type="project" value="UniProtKB-UniRule"/>
</dbReference>
<feature type="binding site" evidence="16">
    <location>
        <position position="105"/>
    </location>
    <ligand>
        <name>substrate</name>
    </ligand>
</feature>
<reference evidence="18 22" key="3">
    <citation type="submission" date="2019-11" db="EMBL/GenBank/DDBJ databases">
        <title>Green- and brown-colored morphotypes of Chlorobia in the stratified aquatic ecosystems of Kandalaksha Gulf (White Sea): A model for study of the accessory genome evolution.</title>
        <authorList>
            <person name="Grouzdev D.S."/>
        </authorList>
    </citation>
    <scope>NUCLEOTIDE SEQUENCE [LARGE SCALE GENOMIC DNA]</scope>
    <source>
        <strain evidence="18 22">ZM</strain>
    </source>
</reference>
<evidence type="ECO:0000256" key="16">
    <source>
        <dbReference type="HAMAP-Rule" id="MF_01274"/>
    </source>
</evidence>
<protein>
    <recommendedName>
        <fullName evidence="15 16">Type III pantothenate kinase</fullName>
        <ecNumber evidence="6 16">2.7.1.33</ecNumber>
    </recommendedName>
    <alternativeName>
        <fullName evidence="16">PanK-III</fullName>
    </alternativeName>
    <alternativeName>
        <fullName evidence="16">Pantothenic acid kinase</fullName>
    </alternativeName>
</protein>
<dbReference type="SUPFAM" id="SSF53067">
    <property type="entry name" value="Actin-like ATPase domain"/>
    <property type="match status" value="2"/>
</dbReference>
<dbReference type="OMA" id="HEPWLTL"/>
<evidence type="ECO:0000256" key="13">
    <source>
        <dbReference type="ARBA" id="ARBA00022993"/>
    </source>
</evidence>
<gene>
    <name evidence="16" type="primary">coaX</name>
    <name evidence="19" type="ORF">EKD02_04390</name>
    <name evidence="17" type="ORF">FP507_07340</name>
    <name evidence="18" type="ORF">GJ685_05825</name>
</gene>
<feature type="active site" description="Proton acceptor" evidence="16">
    <location>
        <position position="114"/>
    </location>
</feature>
<dbReference type="EMBL" id="VMRG01000001">
    <property type="protein sequence ID" value="KAA6232883.1"/>
    <property type="molecule type" value="Genomic_DNA"/>
</dbReference>
<dbReference type="Proteomes" id="UP000327458">
    <property type="component" value="Unassembled WGS sequence"/>
</dbReference>
<dbReference type="InterPro" id="IPR043129">
    <property type="entry name" value="ATPase_NBD"/>
</dbReference>
<name>A0A432AVG9_CHLPH</name>
<keyword evidence="7 16" id="KW-0963">Cytoplasm</keyword>
<evidence type="ECO:0000256" key="5">
    <source>
        <dbReference type="ARBA" id="ARBA00011738"/>
    </source>
</evidence>
<organism evidence="19 20">
    <name type="scientific">Chlorobium phaeovibrioides</name>
    <dbReference type="NCBI Taxonomy" id="1094"/>
    <lineage>
        <taxon>Bacteria</taxon>
        <taxon>Pseudomonadati</taxon>
        <taxon>Chlorobiota</taxon>
        <taxon>Chlorobiia</taxon>
        <taxon>Chlorobiales</taxon>
        <taxon>Chlorobiaceae</taxon>
        <taxon>Chlorobium/Pelodictyon group</taxon>
        <taxon>Chlorobium</taxon>
    </lineage>
</organism>
<keyword evidence="9 16" id="KW-0547">Nucleotide-binding</keyword>
<evidence type="ECO:0000256" key="14">
    <source>
        <dbReference type="ARBA" id="ARBA00038036"/>
    </source>
</evidence>
<evidence type="ECO:0000256" key="12">
    <source>
        <dbReference type="ARBA" id="ARBA00022958"/>
    </source>
</evidence>
<reference evidence="17 21" key="2">
    <citation type="submission" date="2019-07" db="EMBL/GenBank/DDBJ databases">
        <title>Draft genome Sequence of Chlorobium phaeovibrioides sp. strain PhvTcv-s14, from the Phylum Chlorobi.</title>
        <authorList>
            <person name="Babenko V."/>
            <person name="Boldyreva D."/>
            <person name="Kanygina A."/>
            <person name="Selezneva O."/>
            <person name="Akopiyan T."/>
            <person name="Lunina O."/>
        </authorList>
    </citation>
    <scope>NUCLEOTIDE SEQUENCE [LARGE SCALE GENOMIC DNA]</scope>
    <source>
        <strain evidence="17 21">GrTcv12</strain>
    </source>
</reference>
<dbReference type="GO" id="GO:0004594">
    <property type="term" value="F:pantothenate kinase activity"/>
    <property type="evidence" value="ECO:0007669"/>
    <property type="project" value="UniProtKB-UniRule"/>
</dbReference>
<keyword evidence="11 16" id="KW-0067">ATP-binding</keyword>
<comment type="cofactor">
    <cofactor evidence="2">
        <name>K(+)</name>
        <dbReference type="ChEBI" id="CHEBI:29103"/>
    </cofactor>
</comment>
<dbReference type="NCBIfam" id="NF009849">
    <property type="entry name" value="PRK13320.1-1"/>
    <property type="match status" value="1"/>
</dbReference>
<comment type="catalytic activity">
    <reaction evidence="1 16">
        <text>(R)-pantothenate + ATP = (R)-4'-phosphopantothenate + ADP + H(+)</text>
        <dbReference type="Rhea" id="RHEA:16373"/>
        <dbReference type="ChEBI" id="CHEBI:10986"/>
        <dbReference type="ChEBI" id="CHEBI:15378"/>
        <dbReference type="ChEBI" id="CHEBI:29032"/>
        <dbReference type="ChEBI" id="CHEBI:30616"/>
        <dbReference type="ChEBI" id="CHEBI:456216"/>
        <dbReference type="EC" id="2.7.1.33"/>
    </reaction>
</comment>
<evidence type="ECO:0000256" key="6">
    <source>
        <dbReference type="ARBA" id="ARBA00012102"/>
    </source>
</evidence>
<comment type="subcellular location">
    <subcellularLocation>
        <location evidence="3 16">Cytoplasm</location>
    </subcellularLocation>
</comment>
<dbReference type="NCBIfam" id="TIGR00671">
    <property type="entry name" value="baf"/>
    <property type="match status" value="1"/>
</dbReference>
<dbReference type="HAMAP" id="MF_01274">
    <property type="entry name" value="Pantothen_kinase_3"/>
    <property type="match status" value="1"/>
</dbReference>
<feature type="binding site" evidence="16">
    <location>
        <begin position="112"/>
        <end position="115"/>
    </location>
    <ligand>
        <name>substrate</name>
    </ligand>
</feature>
<evidence type="ECO:0000313" key="18">
    <source>
        <dbReference type="EMBL" id="MWV54583.1"/>
    </source>
</evidence>
<dbReference type="Pfam" id="PF03309">
    <property type="entry name" value="Pan_kinase"/>
    <property type="match status" value="1"/>
</dbReference>
<evidence type="ECO:0000256" key="3">
    <source>
        <dbReference type="ARBA" id="ARBA00004496"/>
    </source>
</evidence>
<accession>A0A432AVG9</accession>